<sequence length="104" mass="12096">MQNIIDWISSWMVSQCDGDWEHEYGIKIETLDNPGWLIKIDLTDTELENWDFDGGLVEKNDDDWYTYKVEDKCFTGVGDLFKLEFLLGKFKELVESNGGYEPGC</sequence>
<proteinExistence type="predicted"/>
<dbReference type="OrthoDB" id="3533713at2"/>
<dbReference type="RefSeq" id="WP_116849656.1">
    <property type="nucleotide sequence ID" value="NZ_QTJU01000014.1"/>
</dbReference>
<comment type="caution">
    <text evidence="1">The sequence shown here is derived from an EMBL/GenBank/DDBJ whole genome shotgun (WGS) entry which is preliminary data.</text>
</comment>
<organism evidence="1 2">
    <name type="scientific">Deminuibacter soli</name>
    <dbReference type="NCBI Taxonomy" id="2291815"/>
    <lineage>
        <taxon>Bacteria</taxon>
        <taxon>Pseudomonadati</taxon>
        <taxon>Bacteroidota</taxon>
        <taxon>Chitinophagia</taxon>
        <taxon>Chitinophagales</taxon>
        <taxon>Chitinophagaceae</taxon>
        <taxon>Deminuibacter</taxon>
    </lineage>
</organism>
<evidence type="ECO:0008006" key="3">
    <source>
        <dbReference type="Google" id="ProtNLM"/>
    </source>
</evidence>
<dbReference type="InterPro" id="IPR028228">
    <property type="entry name" value="Imm53"/>
</dbReference>
<protein>
    <recommendedName>
        <fullName evidence="3">Rhodanese-related sulfurtransferase</fullName>
    </recommendedName>
</protein>
<gene>
    <name evidence="1" type="ORF">DXN05_22975</name>
</gene>
<reference evidence="1 2" key="1">
    <citation type="submission" date="2018-08" db="EMBL/GenBank/DDBJ databases">
        <title>Chitinophagaceae sp. K23C18032701, a novel bacterium isolated from forest soil.</title>
        <authorList>
            <person name="Wang C."/>
        </authorList>
    </citation>
    <scope>NUCLEOTIDE SEQUENCE [LARGE SCALE GENOMIC DNA]</scope>
    <source>
        <strain evidence="1 2">K23C18032701</strain>
    </source>
</reference>
<dbReference type="Proteomes" id="UP000261284">
    <property type="component" value="Unassembled WGS sequence"/>
</dbReference>
<accession>A0A3E1NCW0</accession>
<evidence type="ECO:0000313" key="1">
    <source>
        <dbReference type="EMBL" id="RFM25826.1"/>
    </source>
</evidence>
<dbReference type="EMBL" id="QTJU01000014">
    <property type="protein sequence ID" value="RFM25826.1"/>
    <property type="molecule type" value="Genomic_DNA"/>
</dbReference>
<dbReference type="Pfam" id="PF15580">
    <property type="entry name" value="Imm53"/>
    <property type="match status" value="1"/>
</dbReference>
<name>A0A3E1NCW0_9BACT</name>
<keyword evidence="2" id="KW-1185">Reference proteome</keyword>
<evidence type="ECO:0000313" key="2">
    <source>
        <dbReference type="Proteomes" id="UP000261284"/>
    </source>
</evidence>
<dbReference type="AlphaFoldDB" id="A0A3E1NCW0"/>